<dbReference type="Proteomes" id="UP000623842">
    <property type="component" value="Unassembled WGS sequence"/>
</dbReference>
<evidence type="ECO:0000313" key="1">
    <source>
        <dbReference type="EMBL" id="GHF91908.1"/>
    </source>
</evidence>
<dbReference type="EMBL" id="BNCK01000004">
    <property type="protein sequence ID" value="GHF91908.1"/>
    <property type="molecule type" value="Genomic_DNA"/>
</dbReference>
<gene>
    <name evidence="1" type="ORF">GCM10017161_19820</name>
</gene>
<proteinExistence type="predicted"/>
<comment type="caution">
    <text evidence="1">The sequence shown here is derived from an EMBL/GenBank/DDBJ whole genome shotgun (WGS) entry which is preliminary data.</text>
</comment>
<sequence>MSKIFDELLVMAANQDQPQRLLFLFAKPEGHNPKKSKKFQKGHINPMMCVDKLPDALTTFEALVKEADSIDSTWHFIFISGLSGENNKAPTSEDAEPYLNKMTNDLVTGQNINRYLVVDRIGQPIEMMAN</sequence>
<dbReference type="RefSeq" id="WP_189769897.1">
    <property type="nucleotide sequence ID" value="NZ_BNCK01000004.1"/>
</dbReference>
<evidence type="ECO:0000313" key="2">
    <source>
        <dbReference type="Proteomes" id="UP000623842"/>
    </source>
</evidence>
<name>A0A919ELJ5_9GAMM</name>
<reference evidence="1" key="1">
    <citation type="journal article" date="2014" name="Int. J. Syst. Evol. Microbiol.">
        <title>Complete genome sequence of Corynebacterium casei LMG S-19264T (=DSM 44701T), isolated from a smear-ripened cheese.</title>
        <authorList>
            <consortium name="US DOE Joint Genome Institute (JGI-PGF)"/>
            <person name="Walter F."/>
            <person name="Albersmeier A."/>
            <person name="Kalinowski J."/>
            <person name="Ruckert C."/>
        </authorList>
    </citation>
    <scope>NUCLEOTIDE SEQUENCE</scope>
    <source>
        <strain evidence="1">KCTC 42731</strain>
    </source>
</reference>
<reference evidence="1" key="2">
    <citation type="submission" date="2020-09" db="EMBL/GenBank/DDBJ databases">
        <authorList>
            <person name="Sun Q."/>
            <person name="Kim S."/>
        </authorList>
    </citation>
    <scope>NUCLEOTIDE SEQUENCE</scope>
    <source>
        <strain evidence="1">KCTC 42731</strain>
    </source>
</reference>
<dbReference type="AlphaFoldDB" id="A0A919ELJ5"/>
<accession>A0A919ELJ5</accession>
<keyword evidence="2" id="KW-1185">Reference proteome</keyword>
<organism evidence="1 2">
    <name type="scientific">Thalassotalea marina</name>
    <dbReference type="NCBI Taxonomy" id="1673741"/>
    <lineage>
        <taxon>Bacteria</taxon>
        <taxon>Pseudomonadati</taxon>
        <taxon>Pseudomonadota</taxon>
        <taxon>Gammaproteobacteria</taxon>
        <taxon>Alteromonadales</taxon>
        <taxon>Colwelliaceae</taxon>
        <taxon>Thalassotalea</taxon>
    </lineage>
</organism>
<protein>
    <submittedName>
        <fullName evidence="1">Uncharacterized protein</fullName>
    </submittedName>
</protein>